<evidence type="ECO:0000313" key="1">
    <source>
        <dbReference type="EMBL" id="VEL38496.1"/>
    </source>
</evidence>
<protein>
    <submittedName>
        <fullName evidence="1">Uncharacterized protein</fullName>
    </submittedName>
</protein>
<proteinExistence type="predicted"/>
<dbReference type="EMBL" id="CAAALY010258086">
    <property type="protein sequence ID" value="VEL38496.1"/>
    <property type="molecule type" value="Genomic_DNA"/>
</dbReference>
<name>A0A3S5CUM0_9PLAT</name>
<organism evidence="1 2">
    <name type="scientific">Protopolystoma xenopodis</name>
    <dbReference type="NCBI Taxonomy" id="117903"/>
    <lineage>
        <taxon>Eukaryota</taxon>
        <taxon>Metazoa</taxon>
        <taxon>Spiralia</taxon>
        <taxon>Lophotrochozoa</taxon>
        <taxon>Platyhelminthes</taxon>
        <taxon>Monogenea</taxon>
        <taxon>Polyopisthocotylea</taxon>
        <taxon>Polystomatidea</taxon>
        <taxon>Polystomatidae</taxon>
        <taxon>Protopolystoma</taxon>
    </lineage>
</organism>
<dbReference type="Proteomes" id="UP000784294">
    <property type="component" value="Unassembled WGS sequence"/>
</dbReference>
<reference evidence="1" key="1">
    <citation type="submission" date="2018-11" db="EMBL/GenBank/DDBJ databases">
        <authorList>
            <consortium name="Pathogen Informatics"/>
        </authorList>
    </citation>
    <scope>NUCLEOTIDE SEQUENCE</scope>
</reference>
<sequence>MGLARDLVTVVGIRSSEVRLCSCAAYMRADTTRGRVMRRRQFMPYLSSRRTDQANTGLQAPAFSQFPCSKLMRIKGALRLLPFPSSALRSS</sequence>
<gene>
    <name evidence="1" type="ORF">PXEA_LOCUS31936</name>
</gene>
<comment type="caution">
    <text evidence="1">The sequence shown here is derived from an EMBL/GenBank/DDBJ whole genome shotgun (WGS) entry which is preliminary data.</text>
</comment>
<dbReference type="AlphaFoldDB" id="A0A3S5CUM0"/>
<evidence type="ECO:0000313" key="2">
    <source>
        <dbReference type="Proteomes" id="UP000784294"/>
    </source>
</evidence>
<accession>A0A3S5CUM0</accession>
<keyword evidence="2" id="KW-1185">Reference proteome</keyword>